<evidence type="ECO:0000313" key="2">
    <source>
        <dbReference type="EMBL" id="ACO60881.1"/>
    </source>
</evidence>
<dbReference type="RefSeq" id="XP_002499623.1">
    <property type="nucleotide sequence ID" value="XM_002499577.1"/>
</dbReference>
<feature type="region of interest" description="Disordered" evidence="1">
    <location>
        <begin position="39"/>
        <end position="85"/>
    </location>
</feature>
<dbReference type="GeneID" id="8241296"/>
<dbReference type="Proteomes" id="UP000002009">
    <property type="component" value="Chromosome 2"/>
</dbReference>
<protein>
    <submittedName>
        <fullName evidence="2">Uncharacterized protein</fullName>
    </submittedName>
</protein>
<evidence type="ECO:0000313" key="3">
    <source>
        <dbReference type="Proteomes" id="UP000002009"/>
    </source>
</evidence>
<dbReference type="OrthoDB" id="439808at2759"/>
<feature type="region of interest" description="Disordered" evidence="1">
    <location>
        <begin position="256"/>
        <end position="295"/>
    </location>
</feature>
<gene>
    <name evidence="2" type="ORF">MICPUN_56068</name>
</gene>
<proteinExistence type="predicted"/>
<dbReference type="Gene3D" id="1.10.287.10">
    <property type="entry name" value="S15/NS1, RNA-binding"/>
    <property type="match status" value="1"/>
</dbReference>
<dbReference type="KEGG" id="mis:MICPUN_56068"/>
<reference evidence="2 3" key="1">
    <citation type="journal article" date="2009" name="Science">
        <title>Green evolution and dynamic adaptations revealed by genomes of the marine picoeukaryotes Micromonas.</title>
        <authorList>
            <person name="Worden A.Z."/>
            <person name="Lee J.H."/>
            <person name="Mock T."/>
            <person name="Rouze P."/>
            <person name="Simmons M.P."/>
            <person name="Aerts A.L."/>
            <person name="Allen A.E."/>
            <person name="Cuvelier M.L."/>
            <person name="Derelle E."/>
            <person name="Everett M.V."/>
            <person name="Foulon E."/>
            <person name="Grimwood J."/>
            <person name="Gundlach H."/>
            <person name="Henrissat B."/>
            <person name="Napoli C."/>
            <person name="McDonald S.M."/>
            <person name="Parker M.S."/>
            <person name="Rombauts S."/>
            <person name="Salamov A."/>
            <person name="Von Dassow P."/>
            <person name="Badger J.H."/>
            <person name="Coutinho P.M."/>
            <person name="Demir E."/>
            <person name="Dubchak I."/>
            <person name="Gentemann C."/>
            <person name="Eikrem W."/>
            <person name="Gready J.E."/>
            <person name="John U."/>
            <person name="Lanier W."/>
            <person name="Lindquist E.A."/>
            <person name="Lucas S."/>
            <person name="Mayer K.F."/>
            <person name="Moreau H."/>
            <person name="Not F."/>
            <person name="Otillar R."/>
            <person name="Panaud O."/>
            <person name="Pangilinan J."/>
            <person name="Paulsen I."/>
            <person name="Piegu B."/>
            <person name="Poliakov A."/>
            <person name="Robbens S."/>
            <person name="Schmutz J."/>
            <person name="Toulza E."/>
            <person name="Wyss T."/>
            <person name="Zelensky A."/>
            <person name="Zhou K."/>
            <person name="Armbrust E.V."/>
            <person name="Bhattacharya D."/>
            <person name="Goodenough U.W."/>
            <person name="Van de Peer Y."/>
            <person name="Grigoriev I.V."/>
        </authorList>
    </citation>
    <scope>NUCLEOTIDE SEQUENCE [LARGE SCALE GENOMIC DNA]</scope>
    <source>
        <strain evidence="3">RCC299 / NOUM17</strain>
    </source>
</reference>
<dbReference type="InParanoid" id="C1DY43"/>
<dbReference type="eggNOG" id="ENOG502S2CN">
    <property type="taxonomic scope" value="Eukaryota"/>
</dbReference>
<dbReference type="AlphaFoldDB" id="C1DY43"/>
<dbReference type="EMBL" id="CP001323">
    <property type="protein sequence ID" value="ACO60881.1"/>
    <property type="molecule type" value="Genomic_DNA"/>
</dbReference>
<organism evidence="2 3">
    <name type="scientific">Micromonas commoda (strain RCC299 / NOUM17 / CCMP2709)</name>
    <name type="common">Picoplanktonic green alga</name>
    <dbReference type="NCBI Taxonomy" id="296587"/>
    <lineage>
        <taxon>Eukaryota</taxon>
        <taxon>Viridiplantae</taxon>
        <taxon>Chlorophyta</taxon>
        <taxon>Mamiellophyceae</taxon>
        <taxon>Mamiellales</taxon>
        <taxon>Mamiellaceae</taxon>
        <taxon>Micromonas</taxon>
    </lineage>
</organism>
<accession>C1DY43</accession>
<dbReference type="OMA" id="NTHRAYC"/>
<evidence type="ECO:0000256" key="1">
    <source>
        <dbReference type="SAM" id="MobiDB-lite"/>
    </source>
</evidence>
<feature type="compositionally biased region" description="Low complexity" evidence="1">
    <location>
        <begin position="257"/>
        <end position="292"/>
    </location>
</feature>
<name>C1DY43_MICCC</name>
<sequence>MAARMFSGEALADLRAAFSRRSSTRARRGRGAAVIVAGKPKAKNKDTGRAIHFRTGPERFNAGSQVGEAPRGGKGKGKTTRSQRTNKVYKQYLSGRPTVDDVERASRGDRTKAMGVVEREAPYRLTRDEREAWDRAKRRGGDNGKGYGGGGVLEMRSTQRDPLAPHRHPLVNTHRLYCDAKQALFVLVEQDNEGRDEIVCDLSTLRLERDAECRARLVALAATMEPGIVVDDACGDEEPIESQARYVAAMERDRLDGLSGLSGSDPSTMTDPPSDSDSNGDASSPAAAAPSDETLATARDAVDALGEEIRALKDGGAQNSDPEVARRVAKLLELKAELRALEDAAEASTPDAIEAAIRDEREARERSVEEARRSLAESPIYALPERYLRFKCPDRPTAKALAKALAQEDLLALALEPA</sequence>
<keyword evidence="3" id="KW-1185">Reference proteome</keyword>